<proteinExistence type="predicted"/>
<dbReference type="Proteomes" id="UP000321261">
    <property type="component" value="Unassembled WGS sequence"/>
</dbReference>
<reference evidence="2 3" key="1">
    <citation type="submission" date="2019-06" db="EMBL/GenBank/DDBJ databases">
        <title>Sequencing the genomes of 1000 actinobacteria strains.</title>
        <authorList>
            <person name="Klenk H.-P."/>
        </authorList>
    </citation>
    <scope>NUCLEOTIDE SEQUENCE [LARGE SCALE GENOMIC DNA]</scope>
    <source>
        <strain evidence="2 3">DSM 45671</strain>
    </source>
</reference>
<dbReference type="AlphaFoldDB" id="A0A561SHX9"/>
<feature type="transmembrane region" description="Helical" evidence="1">
    <location>
        <begin position="189"/>
        <end position="216"/>
    </location>
</feature>
<evidence type="ECO:0000313" key="3">
    <source>
        <dbReference type="Proteomes" id="UP000321261"/>
    </source>
</evidence>
<feature type="transmembrane region" description="Helical" evidence="1">
    <location>
        <begin position="64"/>
        <end position="97"/>
    </location>
</feature>
<sequence>MRRSPEWSRRVEAKRRSCRHRGAMPSAVGWAAEPVGRDDRCSSATAVLLRADACHDRAVEVATVLAAVLVAVGIVGIVLPVLPGLVCVVAGVAVWTVARGDAVAWVVLGIVVAIVVVGTVVKYLVPGRALRDSGVPGRTIAAGAVLGVIGFFVIPVIGLFIGFVLGIYLAELARLGGHDAAWPSTRRALAAVGWSIVIEMATGLLAAAVWVGALVFA</sequence>
<name>A0A561SHX9_9PSEU</name>
<keyword evidence="1" id="KW-0472">Membrane</keyword>
<gene>
    <name evidence="2" type="ORF">FHX44_11333</name>
</gene>
<evidence type="ECO:0000256" key="1">
    <source>
        <dbReference type="SAM" id="Phobius"/>
    </source>
</evidence>
<dbReference type="Pfam" id="PF04306">
    <property type="entry name" value="DUF456"/>
    <property type="match status" value="1"/>
</dbReference>
<protein>
    <recommendedName>
        <fullName evidence="4">DUF456 domain-containing protein</fullName>
    </recommendedName>
</protein>
<organism evidence="2 3">
    <name type="scientific">Pseudonocardia hierapolitana</name>
    <dbReference type="NCBI Taxonomy" id="1128676"/>
    <lineage>
        <taxon>Bacteria</taxon>
        <taxon>Bacillati</taxon>
        <taxon>Actinomycetota</taxon>
        <taxon>Actinomycetes</taxon>
        <taxon>Pseudonocardiales</taxon>
        <taxon>Pseudonocardiaceae</taxon>
        <taxon>Pseudonocardia</taxon>
    </lineage>
</organism>
<keyword evidence="1" id="KW-0812">Transmembrane</keyword>
<evidence type="ECO:0000313" key="2">
    <source>
        <dbReference type="EMBL" id="TWF74453.1"/>
    </source>
</evidence>
<comment type="caution">
    <text evidence="2">The sequence shown here is derived from an EMBL/GenBank/DDBJ whole genome shotgun (WGS) entry which is preliminary data.</text>
</comment>
<evidence type="ECO:0008006" key="4">
    <source>
        <dbReference type="Google" id="ProtNLM"/>
    </source>
</evidence>
<feature type="transmembrane region" description="Helical" evidence="1">
    <location>
        <begin position="145"/>
        <end position="169"/>
    </location>
</feature>
<accession>A0A561SHX9</accession>
<dbReference type="InterPro" id="IPR007403">
    <property type="entry name" value="DUF456"/>
</dbReference>
<dbReference type="EMBL" id="VIWU01000001">
    <property type="protein sequence ID" value="TWF74453.1"/>
    <property type="molecule type" value="Genomic_DNA"/>
</dbReference>
<keyword evidence="1" id="KW-1133">Transmembrane helix</keyword>
<feature type="transmembrane region" description="Helical" evidence="1">
    <location>
        <begin position="103"/>
        <end position="125"/>
    </location>
</feature>
<keyword evidence="3" id="KW-1185">Reference proteome</keyword>